<gene>
    <name evidence="4" type="ORF">MRS75_06800</name>
</gene>
<comment type="function">
    <text evidence="1">May be required for disulfide bond formation in some proteins.</text>
</comment>
<dbReference type="Pfam" id="PF13462">
    <property type="entry name" value="Thioredoxin_4"/>
    <property type="match status" value="1"/>
</dbReference>
<dbReference type="EMBL" id="JALDYZ010000003">
    <property type="protein sequence ID" value="MDI7921793.1"/>
    <property type="molecule type" value="Genomic_DNA"/>
</dbReference>
<dbReference type="Gene3D" id="3.40.30.10">
    <property type="entry name" value="Glutaredoxin"/>
    <property type="match status" value="1"/>
</dbReference>
<evidence type="ECO:0000313" key="4">
    <source>
        <dbReference type="EMBL" id="MDI7921793.1"/>
    </source>
</evidence>
<comment type="caution">
    <text evidence="4">The sequence shown here is derived from an EMBL/GenBank/DDBJ whole genome shotgun (WGS) entry which is preliminary data.</text>
</comment>
<dbReference type="AlphaFoldDB" id="A0AAE3U2Y9"/>
<dbReference type="PANTHER" id="PTHR13887">
    <property type="entry name" value="GLUTATHIONE S-TRANSFERASE KAPPA"/>
    <property type="match status" value="1"/>
</dbReference>
<keyword evidence="5" id="KW-1185">Reference proteome</keyword>
<protein>
    <submittedName>
        <fullName evidence="4">DsbA family protein</fullName>
    </submittedName>
</protein>
<evidence type="ECO:0000313" key="5">
    <source>
        <dbReference type="Proteomes" id="UP001161580"/>
    </source>
</evidence>
<comment type="similarity">
    <text evidence="2">Belongs to the thioredoxin family. DsbA subfamily.</text>
</comment>
<evidence type="ECO:0000256" key="1">
    <source>
        <dbReference type="ARBA" id="ARBA00003565"/>
    </source>
</evidence>
<proteinExistence type="inferred from homology"/>
<name>A0AAE3U2Y9_9HYPH</name>
<reference evidence="4" key="1">
    <citation type="submission" date="2022-03" db="EMBL/GenBank/DDBJ databases">
        <title>Fererhizobium litorale gen. nov., sp. nov., isolated from sandy sediments of the Sea of Japan seashore.</title>
        <authorList>
            <person name="Romanenko L."/>
            <person name="Kurilenko V."/>
            <person name="Otstavnykh N."/>
            <person name="Svetashev V."/>
            <person name="Tekutyeva L."/>
            <person name="Isaeva M."/>
            <person name="Mikhailov V."/>
        </authorList>
    </citation>
    <scope>NUCLEOTIDE SEQUENCE</scope>
    <source>
        <strain evidence="4">KMM 9576</strain>
    </source>
</reference>
<feature type="domain" description="Thioredoxin" evidence="3">
    <location>
        <begin position="1"/>
        <end position="173"/>
    </location>
</feature>
<organism evidence="4 5">
    <name type="scientific">Ferirhizobium litorale</name>
    <dbReference type="NCBI Taxonomy" id="2927786"/>
    <lineage>
        <taxon>Bacteria</taxon>
        <taxon>Pseudomonadati</taxon>
        <taxon>Pseudomonadota</taxon>
        <taxon>Alphaproteobacteria</taxon>
        <taxon>Hyphomicrobiales</taxon>
        <taxon>Rhizobiaceae</taxon>
        <taxon>Ferirhizobium</taxon>
    </lineage>
</organism>
<dbReference type="RefSeq" id="WP_311786181.1">
    <property type="nucleotide sequence ID" value="NZ_JALDYY010000003.1"/>
</dbReference>
<dbReference type="InterPro" id="IPR013766">
    <property type="entry name" value="Thioredoxin_domain"/>
</dbReference>
<dbReference type="Proteomes" id="UP001161580">
    <property type="component" value="Unassembled WGS sequence"/>
</dbReference>
<evidence type="ECO:0000259" key="3">
    <source>
        <dbReference type="PROSITE" id="PS51352"/>
    </source>
</evidence>
<dbReference type="PROSITE" id="PS51352">
    <property type="entry name" value="THIOREDOXIN_2"/>
    <property type="match status" value="1"/>
</dbReference>
<sequence>MNRLSVGVDSGDHIAGPRSAAVTLVEYGDYECPYCGEAYPILKAVQQAMGSDLCFVFRNFPLAQMHPHAVHAADFAEMAAAEGKFWEAHDLLYENQQALSDNDLRRYGKLLGIHPAAVERAFDGRFDQKIEDDFRSGLRSGVNGTPSFFINGMRYDGPLDVDSLIAVLREVHAR</sequence>
<dbReference type="InterPro" id="IPR012336">
    <property type="entry name" value="Thioredoxin-like_fold"/>
</dbReference>
<dbReference type="SUPFAM" id="SSF52833">
    <property type="entry name" value="Thioredoxin-like"/>
    <property type="match status" value="1"/>
</dbReference>
<accession>A0AAE3U2Y9</accession>
<dbReference type="InterPro" id="IPR036249">
    <property type="entry name" value="Thioredoxin-like_sf"/>
</dbReference>
<dbReference type="PANTHER" id="PTHR13887:SF55">
    <property type="entry name" value="SLR0313 PROTEIN"/>
    <property type="match status" value="1"/>
</dbReference>
<evidence type="ECO:0000256" key="2">
    <source>
        <dbReference type="ARBA" id="ARBA00005791"/>
    </source>
</evidence>